<accession>A0A1C6G2G2</accession>
<evidence type="ECO:0000313" key="1">
    <source>
        <dbReference type="EMBL" id="SCJ39453.1"/>
    </source>
</evidence>
<protein>
    <submittedName>
        <fullName evidence="1">Uncharacterized protein</fullName>
    </submittedName>
</protein>
<organism evidence="1">
    <name type="scientific">uncultured Anaerotruncus sp</name>
    <dbReference type="NCBI Taxonomy" id="905011"/>
    <lineage>
        <taxon>Bacteria</taxon>
        <taxon>Bacillati</taxon>
        <taxon>Bacillota</taxon>
        <taxon>Clostridia</taxon>
        <taxon>Eubacteriales</taxon>
        <taxon>Oscillospiraceae</taxon>
        <taxon>Anaerotruncus</taxon>
        <taxon>environmental samples</taxon>
    </lineage>
</organism>
<reference evidence="1" key="1">
    <citation type="submission" date="2015-09" db="EMBL/GenBank/DDBJ databases">
        <authorList>
            <consortium name="Pathogen Informatics"/>
        </authorList>
    </citation>
    <scope>NUCLEOTIDE SEQUENCE</scope>
    <source>
        <strain evidence="1">2789STDY5834896</strain>
    </source>
</reference>
<proteinExistence type="predicted"/>
<gene>
    <name evidence="1" type="ORF">SAMEA3545359_00203</name>
</gene>
<dbReference type="EMBL" id="FMHG01000001">
    <property type="protein sequence ID" value="SCJ39453.1"/>
    <property type="molecule type" value="Genomic_DNA"/>
</dbReference>
<sequence length="95" mass="11329">MGEAIIKKYFACEEWEKEMDCRTRELKRMQDYTGLNFNELMALPLSAFLYLRKESWVHSFLVSETGRETLKDIWRLSQTKADMTAVRRHSKVVVH</sequence>
<name>A0A1C6G2G2_9FIRM</name>
<dbReference type="AlphaFoldDB" id="A0A1C6G2G2"/>